<dbReference type="Gene3D" id="2.60.40.150">
    <property type="entry name" value="C2 domain"/>
    <property type="match status" value="1"/>
</dbReference>
<proteinExistence type="predicted"/>
<comment type="caution">
    <text evidence="2">The sequence shown here is derived from an EMBL/GenBank/DDBJ whole genome shotgun (WGS) entry which is preliminary data.</text>
</comment>
<dbReference type="EMBL" id="JANTQA010000012">
    <property type="protein sequence ID" value="KAJ3449515.1"/>
    <property type="molecule type" value="Genomic_DNA"/>
</dbReference>
<dbReference type="InterPro" id="IPR035892">
    <property type="entry name" value="C2_domain_sf"/>
</dbReference>
<evidence type="ECO:0000259" key="1">
    <source>
        <dbReference type="PROSITE" id="PS50004"/>
    </source>
</evidence>
<dbReference type="Pfam" id="PF00168">
    <property type="entry name" value="C2"/>
    <property type="match status" value="1"/>
</dbReference>
<reference evidence="2" key="1">
    <citation type="submission" date="2022-08" db="EMBL/GenBank/DDBJ databases">
        <title>Novel sulphate-reducing endosymbionts in the free-living metamonad Anaeramoeba.</title>
        <authorList>
            <person name="Jerlstrom-Hultqvist J."/>
            <person name="Cepicka I."/>
            <person name="Gallot-Lavallee L."/>
            <person name="Salas-Leiva D."/>
            <person name="Curtis B.A."/>
            <person name="Zahonova K."/>
            <person name="Pipaliya S."/>
            <person name="Dacks J."/>
            <person name="Roger A.J."/>
        </authorList>
    </citation>
    <scope>NUCLEOTIDE SEQUENCE</scope>
    <source>
        <strain evidence="2">Busselton2</strain>
    </source>
</reference>
<dbReference type="AlphaFoldDB" id="A0AAV8AC05"/>
<dbReference type="InterPro" id="IPR000008">
    <property type="entry name" value="C2_dom"/>
</dbReference>
<sequence>MEGVRSKSVITFTFVRLKESRSSEIWYIKDLLNKMKKHKDPYKIKEEIIEDWEWPFKLIEMKKITKKKCKKPFYICIKYDNIPETFIGHYNDLRKYVKTNYNNEFDLHTDSRDDDFFEDQDRENQKKKKLKKNLKSSTAKSMNNLFATHHYLAIIRVIQGRNMPKMDKLGKCDTYLEFSCIDLKRKSPIKRTSVVHTRYNPKWDIGEPRIIIDLGLYDYSLPKIKCDCFDWNKISSNVKFGSFEISLDLEKNPLGQVFTKSCEIQTDPEKIKLKQQNNRKRYIDLSIIIWKEKAIVGLK</sequence>
<name>A0AAV8AC05_9EUKA</name>
<evidence type="ECO:0000313" key="2">
    <source>
        <dbReference type="EMBL" id="KAJ3449515.1"/>
    </source>
</evidence>
<accession>A0AAV8AC05</accession>
<dbReference type="PROSITE" id="PS50004">
    <property type="entry name" value="C2"/>
    <property type="match status" value="1"/>
</dbReference>
<gene>
    <name evidence="2" type="ORF">M0812_05667</name>
</gene>
<evidence type="ECO:0000313" key="3">
    <source>
        <dbReference type="Proteomes" id="UP001146793"/>
    </source>
</evidence>
<dbReference type="SUPFAM" id="SSF49562">
    <property type="entry name" value="C2 domain (Calcium/lipid-binding domain, CaLB)"/>
    <property type="match status" value="1"/>
</dbReference>
<feature type="domain" description="C2" evidence="1">
    <location>
        <begin position="134"/>
        <end position="262"/>
    </location>
</feature>
<organism evidence="2 3">
    <name type="scientific">Anaeramoeba flamelloides</name>
    <dbReference type="NCBI Taxonomy" id="1746091"/>
    <lineage>
        <taxon>Eukaryota</taxon>
        <taxon>Metamonada</taxon>
        <taxon>Anaeramoebidae</taxon>
        <taxon>Anaeramoeba</taxon>
    </lineage>
</organism>
<dbReference type="Proteomes" id="UP001146793">
    <property type="component" value="Unassembled WGS sequence"/>
</dbReference>
<protein>
    <submittedName>
        <fullName evidence="2">C2 domain-containing protein</fullName>
    </submittedName>
</protein>